<feature type="compositionally biased region" description="Basic and acidic residues" evidence="1">
    <location>
        <begin position="223"/>
        <end position="254"/>
    </location>
</feature>
<reference evidence="2" key="1">
    <citation type="journal article" date="2020" name="Stud. Mycol.">
        <title>101 Dothideomycetes genomes: a test case for predicting lifestyles and emergence of pathogens.</title>
        <authorList>
            <person name="Haridas S."/>
            <person name="Albert R."/>
            <person name="Binder M."/>
            <person name="Bloem J."/>
            <person name="Labutti K."/>
            <person name="Salamov A."/>
            <person name="Andreopoulos B."/>
            <person name="Baker S."/>
            <person name="Barry K."/>
            <person name="Bills G."/>
            <person name="Bluhm B."/>
            <person name="Cannon C."/>
            <person name="Castanera R."/>
            <person name="Culley D."/>
            <person name="Daum C."/>
            <person name="Ezra D."/>
            <person name="Gonzalez J."/>
            <person name="Henrissat B."/>
            <person name="Kuo A."/>
            <person name="Liang C."/>
            <person name="Lipzen A."/>
            <person name="Lutzoni F."/>
            <person name="Magnuson J."/>
            <person name="Mondo S."/>
            <person name="Nolan M."/>
            <person name="Ohm R."/>
            <person name="Pangilinan J."/>
            <person name="Park H.-J."/>
            <person name="Ramirez L."/>
            <person name="Alfaro M."/>
            <person name="Sun H."/>
            <person name="Tritt A."/>
            <person name="Yoshinaga Y."/>
            <person name="Zwiers L.-H."/>
            <person name="Turgeon B."/>
            <person name="Goodwin S."/>
            <person name="Spatafora J."/>
            <person name="Crous P."/>
            <person name="Grigoriev I."/>
        </authorList>
    </citation>
    <scope>NUCLEOTIDE SEQUENCE</scope>
    <source>
        <strain evidence="2">CBS 116005</strain>
    </source>
</reference>
<evidence type="ECO:0000313" key="3">
    <source>
        <dbReference type="Proteomes" id="UP000799436"/>
    </source>
</evidence>
<dbReference type="OrthoDB" id="376826at2759"/>
<feature type="region of interest" description="Disordered" evidence="1">
    <location>
        <begin position="195"/>
        <end position="254"/>
    </location>
</feature>
<proteinExistence type="predicted"/>
<evidence type="ECO:0008006" key="4">
    <source>
        <dbReference type="Google" id="ProtNLM"/>
    </source>
</evidence>
<dbReference type="Proteomes" id="UP000799436">
    <property type="component" value="Unassembled WGS sequence"/>
</dbReference>
<evidence type="ECO:0000256" key="1">
    <source>
        <dbReference type="SAM" id="MobiDB-lite"/>
    </source>
</evidence>
<keyword evidence="3" id="KW-1185">Reference proteome</keyword>
<name>A0A6G1LJ67_9PEZI</name>
<protein>
    <recommendedName>
        <fullName evidence="4">Pathogenesis associated protein Cap20</fullName>
    </recommendedName>
</protein>
<dbReference type="AlphaFoldDB" id="A0A6G1LJ67"/>
<sequence length="254" mass="28320">MPHATDNMPVQVNGDKPSSKFISHATSYPVVSDGIETFKQNPYGKKSLELADGAYQKFGKPVQGYLETPYSYVKPYVEKADEMADAGLGYVDSKVPIVKEDTHTVIDTAKQYAFWPYSYAMNIWNDEYHKTVNHNNRGPGYVTDVMAIISTELRIASDFFHAVADFVGPKYEHGKKKGSDYVRQAQDQAEQYKQVGQDKLNDITSTGQQKVDEYSKLGQQKGQEVKDVANAKKDEAKDTAQGVKDEAAKKAGQK</sequence>
<dbReference type="EMBL" id="ML995814">
    <property type="protein sequence ID" value="KAF2772468.1"/>
    <property type="molecule type" value="Genomic_DNA"/>
</dbReference>
<gene>
    <name evidence="2" type="ORF">EJ03DRAFT_324487</name>
</gene>
<evidence type="ECO:0000313" key="2">
    <source>
        <dbReference type="EMBL" id="KAF2772468.1"/>
    </source>
</evidence>
<accession>A0A6G1LJ67</accession>
<organism evidence="2 3">
    <name type="scientific">Teratosphaeria nubilosa</name>
    <dbReference type="NCBI Taxonomy" id="161662"/>
    <lineage>
        <taxon>Eukaryota</taxon>
        <taxon>Fungi</taxon>
        <taxon>Dikarya</taxon>
        <taxon>Ascomycota</taxon>
        <taxon>Pezizomycotina</taxon>
        <taxon>Dothideomycetes</taxon>
        <taxon>Dothideomycetidae</taxon>
        <taxon>Mycosphaerellales</taxon>
        <taxon>Teratosphaeriaceae</taxon>
        <taxon>Teratosphaeria</taxon>
    </lineage>
</organism>